<dbReference type="Proteomes" id="UP000502823">
    <property type="component" value="Unassembled WGS sequence"/>
</dbReference>
<gene>
    <name evidence="3" type="ORF">Cfor_00266</name>
</gene>
<sequence>MVVGFVIVYKHLILPLSYSGSCPCVIHVYDVVLCEESNKLLCVFVVISSLLHRAHVPYFDTCRNSLANRRKGINTYDDDDDDDDETPGQLPAASATPVVQASTQLGAVVPQQAAKPISNLAAADFSSVDYPGPGETLSAVADFSGTNSESAAAPAYDDLSPEEQAAGTLSHPDDNAAAGFDSSLDNTDTLKPEAVPAGGSADYEPFP</sequence>
<dbReference type="InParanoid" id="A0A6L2P9W3"/>
<keyword evidence="2" id="KW-0732">Signal</keyword>
<dbReference type="EMBL" id="BLKM01000111">
    <property type="protein sequence ID" value="GFG29096.1"/>
    <property type="molecule type" value="Genomic_DNA"/>
</dbReference>
<comment type="caution">
    <text evidence="3">The sequence shown here is derived from an EMBL/GenBank/DDBJ whole genome shotgun (WGS) entry which is preliminary data.</text>
</comment>
<proteinExistence type="predicted"/>
<organism evidence="3 4">
    <name type="scientific">Coptotermes formosanus</name>
    <name type="common">Formosan subterranean termite</name>
    <dbReference type="NCBI Taxonomy" id="36987"/>
    <lineage>
        <taxon>Eukaryota</taxon>
        <taxon>Metazoa</taxon>
        <taxon>Ecdysozoa</taxon>
        <taxon>Arthropoda</taxon>
        <taxon>Hexapoda</taxon>
        <taxon>Insecta</taxon>
        <taxon>Pterygota</taxon>
        <taxon>Neoptera</taxon>
        <taxon>Polyneoptera</taxon>
        <taxon>Dictyoptera</taxon>
        <taxon>Blattodea</taxon>
        <taxon>Blattoidea</taxon>
        <taxon>Termitoidae</taxon>
        <taxon>Rhinotermitidae</taxon>
        <taxon>Coptotermes</taxon>
    </lineage>
</organism>
<feature type="compositionally biased region" description="Acidic residues" evidence="1">
    <location>
        <begin position="76"/>
        <end position="86"/>
    </location>
</feature>
<evidence type="ECO:0000256" key="1">
    <source>
        <dbReference type="SAM" id="MobiDB-lite"/>
    </source>
</evidence>
<feature type="region of interest" description="Disordered" evidence="1">
    <location>
        <begin position="148"/>
        <end position="207"/>
    </location>
</feature>
<feature type="signal peptide" evidence="2">
    <location>
        <begin position="1"/>
        <end position="19"/>
    </location>
</feature>
<feature type="chain" id="PRO_5026663652" evidence="2">
    <location>
        <begin position="20"/>
        <end position="207"/>
    </location>
</feature>
<evidence type="ECO:0000256" key="2">
    <source>
        <dbReference type="SAM" id="SignalP"/>
    </source>
</evidence>
<evidence type="ECO:0000313" key="4">
    <source>
        <dbReference type="Proteomes" id="UP000502823"/>
    </source>
</evidence>
<name>A0A6L2P9W3_COPFO</name>
<accession>A0A6L2P9W3</accession>
<protein>
    <submittedName>
        <fullName evidence="3">Uncharacterized protein</fullName>
    </submittedName>
</protein>
<reference evidence="4" key="1">
    <citation type="submission" date="2020-01" db="EMBL/GenBank/DDBJ databases">
        <title>Draft genome sequence of the Termite Coptotermes fromosanus.</title>
        <authorList>
            <person name="Itakura S."/>
            <person name="Yosikawa Y."/>
            <person name="Umezawa K."/>
        </authorList>
    </citation>
    <scope>NUCLEOTIDE SEQUENCE [LARGE SCALE GENOMIC DNA]</scope>
</reference>
<dbReference type="AlphaFoldDB" id="A0A6L2P9W3"/>
<keyword evidence="4" id="KW-1185">Reference proteome</keyword>
<evidence type="ECO:0000313" key="3">
    <source>
        <dbReference type="EMBL" id="GFG29096.1"/>
    </source>
</evidence>
<feature type="region of interest" description="Disordered" evidence="1">
    <location>
        <begin position="73"/>
        <end position="95"/>
    </location>
</feature>